<reference evidence="1 2" key="2">
    <citation type="submission" date="2019-09" db="EMBL/GenBank/DDBJ databases">
        <authorList>
            <person name="Jin C."/>
        </authorList>
    </citation>
    <scope>NUCLEOTIDE SEQUENCE [LARGE SCALE GENOMIC DNA]</scope>
    <source>
        <strain evidence="1 2">AN110305</strain>
    </source>
</reference>
<gene>
    <name evidence="1" type="ORF">F0L68_34110</name>
</gene>
<comment type="caution">
    <text evidence="1">The sequence shown here is derived from an EMBL/GenBank/DDBJ whole genome shotgun (WGS) entry which is preliminary data.</text>
</comment>
<protein>
    <submittedName>
        <fullName evidence="1">Uncharacterized protein</fullName>
    </submittedName>
</protein>
<keyword evidence="2" id="KW-1185">Reference proteome</keyword>
<dbReference type="AlphaFoldDB" id="A0A5B2WP66"/>
<sequence length="76" mass="8227">MFYPAWDPDGNGPWDLEPCSLPWVKGDHYQVVARLENTADAARCEAVAGWRAGDVTASLPARGSDPASLLCLTPNR</sequence>
<name>A0A5B2WP66_9PSEU</name>
<accession>A0A5B2WP66</accession>
<dbReference type="EMBL" id="VUOB01000072">
    <property type="protein sequence ID" value="KAA2252804.1"/>
    <property type="molecule type" value="Genomic_DNA"/>
</dbReference>
<proteinExistence type="predicted"/>
<evidence type="ECO:0000313" key="1">
    <source>
        <dbReference type="EMBL" id="KAA2252804.1"/>
    </source>
</evidence>
<organism evidence="1 2">
    <name type="scientific">Solihabitans fulvus</name>
    <dbReference type="NCBI Taxonomy" id="1892852"/>
    <lineage>
        <taxon>Bacteria</taxon>
        <taxon>Bacillati</taxon>
        <taxon>Actinomycetota</taxon>
        <taxon>Actinomycetes</taxon>
        <taxon>Pseudonocardiales</taxon>
        <taxon>Pseudonocardiaceae</taxon>
        <taxon>Solihabitans</taxon>
    </lineage>
</organism>
<dbReference type="RefSeq" id="WP_149854014.1">
    <property type="nucleotide sequence ID" value="NZ_VUOB01000072.1"/>
</dbReference>
<reference evidence="1 2" key="1">
    <citation type="submission" date="2019-09" db="EMBL/GenBank/DDBJ databases">
        <title>Goodfellowia gen. nov., a new genus of the Pseudonocardineae related to Actinoalloteichus, containing Goodfellowia coeruleoviolacea gen. nov., comb. nov. gen. nov., comb. nov.</title>
        <authorList>
            <person name="Labeda D."/>
        </authorList>
    </citation>
    <scope>NUCLEOTIDE SEQUENCE [LARGE SCALE GENOMIC DNA]</scope>
    <source>
        <strain evidence="1 2">AN110305</strain>
    </source>
</reference>
<evidence type="ECO:0000313" key="2">
    <source>
        <dbReference type="Proteomes" id="UP000323454"/>
    </source>
</evidence>
<dbReference type="Proteomes" id="UP000323454">
    <property type="component" value="Unassembled WGS sequence"/>
</dbReference>